<dbReference type="Pfam" id="PF25574">
    <property type="entry name" value="TPR_IMB1"/>
    <property type="match status" value="1"/>
</dbReference>
<feature type="domain" description="Importin N-terminal" evidence="11">
    <location>
        <begin position="32"/>
        <end position="101"/>
    </location>
</feature>
<dbReference type="InterPro" id="IPR011989">
    <property type="entry name" value="ARM-like"/>
</dbReference>
<dbReference type="InterPro" id="IPR058584">
    <property type="entry name" value="IMB1_TNPO1-like_TPR"/>
</dbReference>
<proteinExistence type="inferred from homology"/>
<comment type="similarity">
    <text evidence="3">Belongs to the importin beta family. Importin beta-1 subfamily.</text>
</comment>
<dbReference type="GO" id="GO:0031981">
    <property type="term" value="C:nuclear lumen"/>
    <property type="evidence" value="ECO:0007669"/>
    <property type="project" value="UniProtKB-ARBA"/>
</dbReference>
<evidence type="ECO:0000313" key="13">
    <source>
        <dbReference type="Proteomes" id="UP000193685"/>
    </source>
</evidence>
<keyword evidence="4" id="KW-0813">Transport</keyword>
<evidence type="ECO:0000256" key="5">
    <source>
        <dbReference type="ARBA" id="ARBA00022490"/>
    </source>
</evidence>
<gene>
    <name evidence="12" type="ORF">BCR37DRAFT_376618</name>
</gene>
<dbReference type="OrthoDB" id="951172at2759"/>
<dbReference type="GeneID" id="63785233"/>
<dbReference type="STRING" id="56484.A0A1Y2FQ78"/>
<keyword evidence="5" id="KW-0963">Cytoplasm</keyword>
<evidence type="ECO:0000256" key="9">
    <source>
        <dbReference type="ARBA" id="ARBA00038423"/>
    </source>
</evidence>
<evidence type="ECO:0000259" key="11">
    <source>
        <dbReference type="PROSITE" id="PS50166"/>
    </source>
</evidence>
<keyword evidence="7" id="KW-0653">Protein transport</keyword>
<dbReference type="AlphaFoldDB" id="A0A1Y2FQ78"/>
<feature type="compositionally biased region" description="Acidic residues" evidence="10">
    <location>
        <begin position="365"/>
        <end position="381"/>
    </location>
</feature>
<evidence type="ECO:0000256" key="1">
    <source>
        <dbReference type="ARBA" id="ARBA00004259"/>
    </source>
</evidence>
<dbReference type="EMBL" id="MCFI01000003">
    <property type="protein sequence ID" value="ORY86089.1"/>
    <property type="molecule type" value="Genomic_DNA"/>
</dbReference>
<evidence type="ECO:0000256" key="3">
    <source>
        <dbReference type="ARBA" id="ARBA00010907"/>
    </source>
</evidence>
<dbReference type="InterPro" id="IPR001494">
    <property type="entry name" value="Importin-beta_N"/>
</dbReference>
<evidence type="ECO:0000256" key="10">
    <source>
        <dbReference type="SAM" id="MobiDB-lite"/>
    </source>
</evidence>
<dbReference type="InterPro" id="IPR040122">
    <property type="entry name" value="Importin_beta"/>
</dbReference>
<dbReference type="GO" id="GO:0031267">
    <property type="term" value="F:small GTPase binding"/>
    <property type="evidence" value="ECO:0007669"/>
    <property type="project" value="InterPro"/>
</dbReference>
<comment type="subcellular location">
    <subcellularLocation>
        <location evidence="2">Cytoplasm</location>
    </subcellularLocation>
    <subcellularLocation>
        <location evidence="1">Nucleus envelope</location>
    </subcellularLocation>
</comment>
<evidence type="ECO:0000256" key="2">
    <source>
        <dbReference type="ARBA" id="ARBA00004496"/>
    </source>
</evidence>
<comment type="caution">
    <text evidence="12">The sequence shown here is derived from an EMBL/GenBank/DDBJ whole genome shotgun (WGS) entry which is preliminary data.</text>
</comment>
<dbReference type="OMA" id="AQEGAMS"/>
<dbReference type="SUPFAM" id="SSF48371">
    <property type="entry name" value="ARM repeat"/>
    <property type="match status" value="1"/>
</dbReference>
<dbReference type="Pfam" id="PF00514">
    <property type="entry name" value="Arm"/>
    <property type="match status" value="1"/>
</dbReference>
<reference evidence="12 13" key="1">
    <citation type="submission" date="2016-07" db="EMBL/GenBank/DDBJ databases">
        <title>Pervasive Adenine N6-methylation of Active Genes in Fungi.</title>
        <authorList>
            <consortium name="DOE Joint Genome Institute"/>
            <person name="Mondo S.J."/>
            <person name="Dannebaum R.O."/>
            <person name="Kuo R.C."/>
            <person name="Labutti K."/>
            <person name="Haridas S."/>
            <person name="Kuo A."/>
            <person name="Salamov A."/>
            <person name="Ahrendt S.R."/>
            <person name="Lipzen A."/>
            <person name="Sullivan W."/>
            <person name="Andreopoulos W.B."/>
            <person name="Clum A."/>
            <person name="Lindquist E."/>
            <person name="Daum C."/>
            <person name="Ramamoorthy G.K."/>
            <person name="Gryganskyi A."/>
            <person name="Culley D."/>
            <person name="Magnuson J.K."/>
            <person name="James T.Y."/>
            <person name="O'Malley M.A."/>
            <person name="Stajich J.E."/>
            <person name="Spatafora J.W."/>
            <person name="Visel A."/>
            <person name="Grigoriev I.V."/>
        </authorList>
    </citation>
    <scope>NUCLEOTIDE SEQUENCE [LARGE SCALE GENOMIC DNA]</scope>
    <source>
        <strain evidence="12 13">12-1054</strain>
    </source>
</reference>
<accession>A0A1Y2FQ78</accession>
<dbReference type="InterPro" id="IPR016024">
    <property type="entry name" value="ARM-type_fold"/>
</dbReference>
<evidence type="ECO:0000256" key="4">
    <source>
        <dbReference type="ARBA" id="ARBA00022448"/>
    </source>
</evidence>
<evidence type="ECO:0000256" key="7">
    <source>
        <dbReference type="ARBA" id="ARBA00022927"/>
    </source>
</evidence>
<dbReference type="Proteomes" id="UP000193685">
    <property type="component" value="Unassembled WGS sequence"/>
</dbReference>
<dbReference type="GO" id="GO:0006606">
    <property type="term" value="P:protein import into nucleus"/>
    <property type="evidence" value="ECO:0007669"/>
    <property type="project" value="InterPro"/>
</dbReference>
<dbReference type="RefSeq" id="XP_040727271.1">
    <property type="nucleotide sequence ID" value="XM_040868634.1"/>
</dbReference>
<dbReference type="PANTHER" id="PTHR10527">
    <property type="entry name" value="IMPORTIN BETA"/>
    <property type="match status" value="1"/>
</dbReference>
<feature type="compositionally biased region" description="Basic and acidic residues" evidence="10">
    <location>
        <begin position="346"/>
        <end position="355"/>
    </location>
</feature>
<dbReference type="Pfam" id="PF13513">
    <property type="entry name" value="HEAT_EZ"/>
    <property type="match status" value="1"/>
</dbReference>
<dbReference type="Gene3D" id="1.25.10.10">
    <property type="entry name" value="Leucine-rich Repeat Variant"/>
    <property type="match status" value="2"/>
</dbReference>
<evidence type="ECO:0000313" key="12">
    <source>
        <dbReference type="EMBL" id="ORY86089.1"/>
    </source>
</evidence>
<evidence type="ECO:0000256" key="8">
    <source>
        <dbReference type="ARBA" id="ARBA00023242"/>
    </source>
</evidence>
<protein>
    <submittedName>
        <fullName evidence="12">Armadillo-type protein</fullName>
    </submittedName>
</protein>
<keyword evidence="6" id="KW-0677">Repeat</keyword>
<dbReference type="InterPro" id="IPR000225">
    <property type="entry name" value="Armadillo"/>
</dbReference>
<dbReference type="GO" id="GO:0005737">
    <property type="term" value="C:cytoplasm"/>
    <property type="evidence" value="ECO:0007669"/>
    <property type="project" value="UniProtKB-SubCell"/>
</dbReference>
<name>A0A1Y2FQ78_PROLT</name>
<keyword evidence="13" id="KW-1185">Reference proteome</keyword>
<dbReference type="FunFam" id="1.25.10.10:FF:000028">
    <property type="entry name" value="Transportin-1 isoform 1"/>
    <property type="match status" value="1"/>
</dbReference>
<sequence>MSGWQPDSGSLQTFTQVLAASLSPDSKLRTGALEQLDIAKSKIPDYNNYLAHIFLHPGAAETSLRSAAGLLLKNIVRFEYPEIPPPSLAYIKETAFAGLNDGEALIRSISGNLITATIHRGGIREWPEALPRLMQLLDDSNETTCEGALSALSKICEDSASELDKDYDGQRPLNFMVPKFLAFTEHPTARIRAEALFCLNQFILLKSQSLFAYIDPFLTRLFALATDQDTGVRKNVCQALVMLLDVRPDKIAPNLGSVVEYMLYSTQDQDDQVALEACEFWLAIAEQPDLQTSLEPYLHKIVPMLLKGMVYTEMDLLALGADEDDAHIEDRAEDIKPQHAKSKLHTQTEHTHDSNGPKGLKFGQDDEEEEESDDEYDDDDDDDLYAEWNLRKCSAAALDVLSTVYENRLLEHSLPHLKQTLGSQDWRDREAAVLALGAIAEGCMTGMIPILPELFPHLLSMLKDPRPLVRQITCWTLGRYGRWAAHLPDQERQQYFEPLLEGLLSAMLDNNKKVQEAGCSAFAALEDQAGIALVPYLQPILQLFVAAFDKYQQKNLLVLYDAVQTMADAVGPALNKPEYIDLLMPALIKRWTNIADDDRDLFPLLECLASVTIALGPGFAAFAPPVFSRCLQILHQNLAQIDAYANGGIPDMPDKDFLITALDLLSGLVQGLGPSVAELIESTQPPLLQLLLLCFTDPVAEVRQSAYALLGDLAINCYDCIKPYLGEIMPNALTQIVIETDSISVTNNAIWSSGEVCLQAGPDIGPWVEQLFKQLVGIVGAQKVSITVLENAAITLGRLGCSVPTQVAPHLDMFARAFCAALRDADDNDEKNSAFHGFCQMIATNPSSLAGFFPDFVNAVGRYKEPSPELNDMFGKILTGYQPVCQNWEQIVDSLEPQVKQTINTRYHI</sequence>
<dbReference type="GO" id="GO:0005635">
    <property type="term" value="C:nuclear envelope"/>
    <property type="evidence" value="ECO:0007669"/>
    <property type="project" value="UniProtKB-SubCell"/>
</dbReference>
<organism evidence="12 13">
    <name type="scientific">Protomyces lactucae-debilis</name>
    <dbReference type="NCBI Taxonomy" id="2754530"/>
    <lineage>
        <taxon>Eukaryota</taxon>
        <taxon>Fungi</taxon>
        <taxon>Dikarya</taxon>
        <taxon>Ascomycota</taxon>
        <taxon>Taphrinomycotina</taxon>
        <taxon>Taphrinomycetes</taxon>
        <taxon>Taphrinales</taxon>
        <taxon>Protomycetaceae</taxon>
        <taxon>Protomyces</taxon>
    </lineage>
</organism>
<evidence type="ECO:0000256" key="6">
    <source>
        <dbReference type="ARBA" id="ARBA00022737"/>
    </source>
</evidence>
<keyword evidence="8" id="KW-0539">Nucleus</keyword>
<dbReference type="PROSITE" id="PS50166">
    <property type="entry name" value="IMPORTIN_B_NT"/>
    <property type="match status" value="1"/>
</dbReference>
<comment type="similarity">
    <text evidence="9">Belongs to the importin beta family. Importin beta-2 subfamily.</text>
</comment>
<feature type="region of interest" description="Disordered" evidence="10">
    <location>
        <begin position="333"/>
        <end position="381"/>
    </location>
</feature>